<evidence type="ECO:0000313" key="8">
    <source>
        <dbReference type="EMBL" id="HEB44434.1"/>
    </source>
</evidence>
<evidence type="ECO:0000256" key="4">
    <source>
        <dbReference type="ARBA" id="ARBA00022989"/>
    </source>
</evidence>
<dbReference type="GO" id="GO:0005886">
    <property type="term" value="C:plasma membrane"/>
    <property type="evidence" value="ECO:0007669"/>
    <property type="project" value="UniProtKB-SubCell"/>
</dbReference>
<dbReference type="AlphaFoldDB" id="A0A7C1P0C5"/>
<feature type="transmembrane region" description="Helical" evidence="6">
    <location>
        <begin position="75"/>
        <end position="94"/>
    </location>
</feature>
<feature type="transmembrane region" description="Helical" evidence="6">
    <location>
        <begin position="33"/>
        <end position="55"/>
    </location>
</feature>
<keyword evidence="4 6" id="KW-1133">Transmembrane helix</keyword>
<evidence type="ECO:0000259" key="7">
    <source>
        <dbReference type="Pfam" id="PF09335"/>
    </source>
</evidence>
<dbReference type="InterPro" id="IPR032816">
    <property type="entry name" value="VTT_dom"/>
</dbReference>
<accession>A0A7C1P0C5</accession>
<proteinExistence type="inferred from homology"/>
<comment type="similarity">
    <text evidence="6">Belongs to the TVP38/TMEM64 family.</text>
</comment>
<evidence type="ECO:0000256" key="3">
    <source>
        <dbReference type="ARBA" id="ARBA00022692"/>
    </source>
</evidence>
<name>A0A7C1P0C5_9HYPH</name>
<dbReference type="InterPro" id="IPR015414">
    <property type="entry name" value="TMEM64"/>
</dbReference>
<evidence type="ECO:0000256" key="5">
    <source>
        <dbReference type="ARBA" id="ARBA00023136"/>
    </source>
</evidence>
<keyword evidence="2 6" id="KW-1003">Cell membrane</keyword>
<evidence type="ECO:0000256" key="1">
    <source>
        <dbReference type="ARBA" id="ARBA00004651"/>
    </source>
</evidence>
<dbReference type="PANTHER" id="PTHR12677:SF59">
    <property type="entry name" value="GOLGI APPARATUS MEMBRANE PROTEIN TVP38-RELATED"/>
    <property type="match status" value="1"/>
</dbReference>
<protein>
    <recommendedName>
        <fullName evidence="6">TVP38/TMEM64 family membrane protein</fullName>
    </recommendedName>
</protein>
<feature type="domain" description="VTT" evidence="7">
    <location>
        <begin position="97"/>
        <end position="211"/>
    </location>
</feature>
<comment type="subcellular location">
    <subcellularLocation>
        <location evidence="1 6">Cell membrane</location>
        <topology evidence="1 6">Multi-pass membrane protein</topology>
    </subcellularLocation>
</comment>
<feature type="transmembrane region" description="Helical" evidence="6">
    <location>
        <begin position="106"/>
        <end position="131"/>
    </location>
</feature>
<organism evidence="8">
    <name type="scientific">Agrobacterium albertimagni</name>
    <dbReference type="NCBI Taxonomy" id="147266"/>
    <lineage>
        <taxon>Bacteria</taxon>
        <taxon>Pseudomonadati</taxon>
        <taxon>Pseudomonadota</taxon>
        <taxon>Alphaproteobacteria</taxon>
        <taxon>Hyphomicrobiales</taxon>
        <taxon>Rhizobiaceae</taxon>
        <taxon>Rhizobium/Agrobacterium group</taxon>
        <taxon>Agrobacterium</taxon>
    </lineage>
</organism>
<feature type="transmembrane region" description="Helical" evidence="6">
    <location>
        <begin position="237"/>
        <end position="254"/>
    </location>
</feature>
<dbReference type="PANTHER" id="PTHR12677">
    <property type="entry name" value="GOLGI APPARATUS MEMBRANE PROTEIN TVP38-RELATED"/>
    <property type="match status" value="1"/>
</dbReference>
<keyword evidence="3 6" id="KW-0812">Transmembrane</keyword>
<comment type="caution">
    <text evidence="8">The sequence shown here is derived from an EMBL/GenBank/DDBJ whole genome shotgun (WGS) entry which is preliminary data.</text>
</comment>
<feature type="transmembrane region" description="Helical" evidence="6">
    <location>
        <begin position="191"/>
        <end position="209"/>
    </location>
</feature>
<dbReference type="EMBL" id="DSKI01000632">
    <property type="protein sequence ID" value="HEB44434.1"/>
    <property type="molecule type" value="Genomic_DNA"/>
</dbReference>
<dbReference type="Pfam" id="PF09335">
    <property type="entry name" value="VTT_dom"/>
    <property type="match status" value="1"/>
</dbReference>
<gene>
    <name evidence="8" type="ORF">ENP70_12250</name>
</gene>
<feature type="transmembrane region" description="Helical" evidence="6">
    <location>
        <begin position="159"/>
        <end position="184"/>
    </location>
</feature>
<evidence type="ECO:0000256" key="6">
    <source>
        <dbReference type="RuleBase" id="RU366058"/>
    </source>
</evidence>
<reference evidence="8" key="1">
    <citation type="journal article" date="2020" name="mSystems">
        <title>Genome- and Community-Level Interaction Insights into Carbon Utilization and Element Cycling Functions of Hydrothermarchaeota in Hydrothermal Sediment.</title>
        <authorList>
            <person name="Zhou Z."/>
            <person name="Liu Y."/>
            <person name="Xu W."/>
            <person name="Pan J."/>
            <person name="Luo Z.H."/>
            <person name="Li M."/>
        </authorList>
    </citation>
    <scope>NUCLEOTIDE SEQUENCE [LARGE SCALE GENOMIC DNA]</scope>
    <source>
        <strain evidence="8">SpSt-243</strain>
    </source>
</reference>
<sequence>MTDRNGSHPGHLSPDANDTASTITTRRSAIWRFAPVVVVLAGLALGYAFGLQNYLSLAFLAEQRQDLRAYVDSNFLWSAMLFLGLYIAAVAFSFPAASVLTIFGGFLFGWMIGGALVAVGATVGASILFLATRSAFGSFLRHRVDGVVKKLADGFRENAFGYLFVIRLAPVFPFFVVNIAAALFDISLGRFIAATFFGILPGTFAYAYLGQGVDSVLVAAQQSGQEARISDLVTPEITLAFFALALVALIPTVVRQFRKRGASQ</sequence>
<keyword evidence="5 6" id="KW-0472">Membrane</keyword>
<evidence type="ECO:0000256" key="2">
    <source>
        <dbReference type="ARBA" id="ARBA00022475"/>
    </source>
</evidence>